<gene>
    <name evidence="1" type="ORF">CVT26_014737</name>
</gene>
<name>A0A409X1X1_9AGAR</name>
<sequence length="90" mass="9847">MSPSAEGDVGRSIEASDSILLLSRDPSIPIQYSGFGIGIDPQETSDPRAAAVSYGDHKDENHLTLAALHRRVSRFADRLAERLAHLEDLY</sequence>
<dbReference type="AlphaFoldDB" id="A0A409X1X1"/>
<evidence type="ECO:0000313" key="1">
    <source>
        <dbReference type="EMBL" id="PPQ84741.1"/>
    </source>
</evidence>
<dbReference type="Proteomes" id="UP000284706">
    <property type="component" value="Unassembled WGS sequence"/>
</dbReference>
<dbReference type="EMBL" id="NHYE01004417">
    <property type="protein sequence ID" value="PPQ84741.1"/>
    <property type="molecule type" value="Genomic_DNA"/>
</dbReference>
<proteinExistence type="predicted"/>
<reference evidence="1 2" key="1">
    <citation type="journal article" date="2018" name="Evol. Lett.">
        <title>Horizontal gene cluster transfer increased hallucinogenic mushroom diversity.</title>
        <authorList>
            <person name="Reynolds H.T."/>
            <person name="Vijayakumar V."/>
            <person name="Gluck-Thaler E."/>
            <person name="Korotkin H.B."/>
            <person name="Matheny P.B."/>
            <person name="Slot J.C."/>
        </authorList>
    </citation>
    <scope>NUCLEOTIDE SEQUENCE [LARGE SCALE GENOMIC DNA]</scope>
    <source>
        <strain evidence="1 2">SRW20</strain>
    </source>
</reference>
<comment type="caution">
    <text evidence="1">The sequence shown here is derived from an EMBL/GenBank/DDBJ whole genome shotgun (WGS) entry which is preliminary data.</text>
</comment>
<protein>
    <submittedName>
        <fullName evidence="1">Uncharacterized protein</fullName>
    </submittedName>
</protein>
<keyword evidence="2" id="KW-1185">Reference proteome</keyword>
<organism evidence="1 2">
    <name type="scientific">Gymnopilus dilepis</name>
    <dbReference type="NCBI Taxonomy" id="231916"/>
    <lineage>
        <taxon>Eukaryota</taxon>
        <taxon>Fungi</taxon>
        <taxon>Dikarya</taxon>
        <taxon>Basidiomycota</taxon>
        <taxon>Agaricomycotina</taxon>
        <taxon>Agaricomycetes</taxon>
        <taxon>Agaricomycetidae</taxon>
        <taxon>Agaricales</taxon>
        <taxon>Agaricineae</taxon>
        <taxon>Hymenogastraceae</taxon>
        <taxon>Gymnopilus</taxon>
    </lineage>
</organism>
<accession>A0A409X1X1</accession>
<evidence type="ECO:0000313" key="2">
    <source>
        <dbReference type="Proteomes" id="UP000284706"/>
    </source>
</evidence>
<dbReference type="InParanoid" id="A0A409X1X1"/>